<reference evidence="2 3" key="1">
    <citation type="submission" date="2021-06" db="EMBL/GenBank/DDBJ databases">
        <authorList>
            <person name="Kallberg Y."/>
            <person name="Tangrot J."/>
            <person name="Rosling A."/>
        </authorList>
    </citation>
    <scope>NUCLEOTIDE SEQUENCE [LARGE SCALE GENOMIC DNA]</scope>
    <source>
        <strain evidence="2 3">120-4 pot B 10/14</strain>
    </source>
</reference>
<feature type="compositionally biased region" description="Polar residues" evidence="1">
    <location>
        <begin position="1"/>
        <end position="13"/>
    </location>
</feature>
<feature type="compositionally biased region" description="Polar residues" evidence="1">
    <location>
        <begin position="39"/>
        <end position="55"/>
    </location>
</feature>
<organism evidence="2 3">
    <name type="scientific">Gigaspora margarita</name>
    <dbReference type="NCBI Taxonomy" id="4874"/>
    <lineage>
        <taxon>Eukaryota</taxon>
        <taxon>Fungi</taxon>
        <taxon>Fungi incertae sedis</taxon>
        <taxon>Mucoromycota</taxon>
        <taxon>Glomeromycotina</taxon>
        <taxon>Glomeromycetes</taxon>
        <taxon>Diversisporales</taxon>
        <taxon>Gigasporaceae</taxon>
        <taxon>Gigaspora</taxon>
    </lineage>
</organism>
<dbReference type="Proteomes" id="UP000789901">
    <property type="component" value="Unassembled WGS sequence"/>
</dbReference>
<dbReference type="EMBL" id="CAJVQB010145324">
    <property type="protein sequence ID" value="CAG8855047.1"/>
    <property type="molecule type" value="Genomic_DNA"/>
</dbReference>
<accession>A0ABN7XIF6</accession>
<feature type="region of interest" description="Disordered" evidence="1">
    <location>
        <begin position="1"/>
        <end position="74"/>
    </location>
</feature>
<gene>
    <name evidence="2" type="ORF">GMARGA_LOCUS43868</name>
</gene>
<evidence type="ECO:0000313" key="2">
    <source>
        <dbReference type="EMBL" id="CAG8855047.1"/>
    </source>
</evidence>
<name>A0ABN7XIF6_GIGMA</name>
<sequence>EVPNQTENSSTRNHNGKEGSYRKLNKQKDLKSSGKKNRSVVSHSYKNTNNSNFSSKGIYYQELTKSSKASRRAR</sequence>
<feature type="compositionally biased region" description="Basic and acidic residues" evidence="1">
    <location>
        <begin position="15"/>
        <end position="32"/>
    </location>
</feature>
<proteinExistence type="predicted"/>
<keyword evidence="3" id="KW-1185">Reference proteome</keyword>
<comment type="caution">
    <text evidence="2">The sequence shown here is derived from an EMBL/GenBank/DDBJ whole genome shotgun (WGS) entry which is preliminary data.</text>
</comment>
<feature type="non-terminal residue" evidence="2">
    <location>
        <position position="1"/>
    </location>
</feature>
<evidence type="ECO:0000256" key="1">
    <source>
        <dbReference type="SAM" id="MobiDB-lite"/>
    </source>
</evidence>
<protein>
    <submittedName>
        <fullName evidence="2">4111_t:CDS:1</fullName>
    </submittedName>
</protein>
<evidence type="ECO:0000313" key="3">
    <source>
        <dbReference type="Proteomes" id="UP000789901"/>
    </source>
</evidence>